<dbReference type="Pfam" id="PF11704">
    <property type="entry name" value="Folliculin"/>
    <property type="match status" value="1"/>
</dbReference>
<keyword evidence="13" id="KW-0458">Lysosome</keyword>
<evidence type="ECO:0000256" key="10">
    <source>
        <dbReference type="ARBA" id="ARBA00022490"/>
    </source>
</evidence>
<evidence type="ECO:0000256" key="1">
    <source>
        <dbReference type="ARBA" id="ARBA00004123"/>
    </source>
</evidence>
<feature type="compositionally biased region" description="Basic and acidic residues" evidence="16">
    <location>
        <begin position="84"/>
        <end position="99"/>
    </location>
</feature>
<evidence type="ECO:0000256" key="12">
    <source>
        <dbReference type="ARBA" id="ARBA00023212"/>
    </source>
</evidence>
<keyword evidence="12" id="KW-0206">Cytoskeleton</keyword>
<dbReference type="Pfam" id="PF16692">
    <property type="entry name" value="Folliculin_C"/>
    <property type="match status" value="1"/>
</dbReference>
<dbReference type="GO" id="GO:0005929">
    <property type="term" value="C:cilium"/>
    <property type="evidence" value="ECO:0007669"/>
    <property type="project" value="UniProtKB-SubCell"/>
</dbReference>
<dbReference type="AlphaFoldDB" id="A0A914X6V4"/>
<dbReference type="Gene3D" id="3.40.50.12430">
    <property type="match status" value="1"/>
</dbReference>
<evidence type="ECO:0000256" key="2">
    <source>
        <dbReference type="ARBA" id="ARBA00004138"/>
    </source>
</evidence>
<evidence type="ECO:0000256" key="6">
    <source>
        <dbReference type="ARBA" id="ARBA00004656"/>
    </source>
</evidence>
<evidence type="ECO:0000259" key="17">
    <source>
        <dbReference type="PROSITE" id="PS51834"/>
    </source>
</evidence>
<evidence type="ECO:0000256" key="14">
    <source>
        <dbReference type="ARBA" id="ARBA00023242"/>
    </source>
</evidence>
<comment type="subcellular location">
    <subcellularLocation>
        <location evidence="2">Cell projection</location>
        <location evidence="2">Cilium</location>
    </subcellularLocation>
    <subcellularLocation>
        <location evidence="4">Cytoplasm</location>
        <location evidence="4">Cytoskeleton</location>
        <location evidence="4">Microtubule organizing center</location>
        <location evidence="4">Centrosome</location>
    </subcellularLocation>
    <subcellularLocation>
        <location evidence="3">Cytoplasm</location>
        <location evidence="3">Cytoskeleton</location>
        <location evidence="3">Spindle</location>
    </subcellularLocation>
    <subcellularLocation>
        <location evidence="5">Cytoplasm</location>
        <location evidence="5">Cytosol</location>
    </subcellularLocation>
    <subcellularLocation>
        <location evidence="6">Lysosome membrane</location>
    </subcellularLocation>
    <subcellularLocation>
        <location evidence="1">Nucleus</location>
    </subcellularLocation>
</comment>
<organism evidence="18 19">
    <name type="scientific">Plectus sambesii</name>
    <dbReference type="NCBI Taxonomy" id="2011161"/>
    <lineage>
        <taxon>Eukaryota</taxon>
        <taxon>Metazoa</taxon>
        <taxon>Ecdysozoa</taxon>
        <taxon>Nematoda</taxon>
        <taxon>Chromadorea</taxon>
        <taxon>Plectida</taxon>
        <taxon>Plectina</taxon>
        <taxon>Plectoidea</taxon>
        <taxon>Plectidae</taxon>
        <taxon>Plectus</taxon>
    </lineage>
</organism>
<dbReference type="InterPro" id="IPR021713">
    <property type="entry name" value="Folliculin"/>
</dbReference>
<evidence type="ECO:0000256" key="16">
    <source>
        <dbReference type="SAM" id="MobiDB-lite"/>
    </source>
</evidence>
<keyword evidence="18" id="KW-1185">Reference proteome</keyword>
<keyword evidence="15" id="KW-0966">Cell projection</keyword>
<dbReference type="GO" id="GO:0005634">
    <property type="term" value="C:nucleus"/>
    <property type="evidence" value="ECO:0007669"/>
    <property type="project" value="UniProtKB-SubCell"/>
</dbReference>
<dbReference type="InterPro" id="IPR032035">
    <property type="entry name" value="Folliculin_DENN"/>
</dbReference>
<protein>
    <recommendedName>
        <fullName evidence="8">Folliculin</fullName>
    </recommendedName>
</protein>
<dbReference type="InterPro" id="IPR037521">
    <property type="entry name" value="FLCN/SMCR8_DENN"/>
</dbReference>
<dbReference type="GO" id="GO:0005813">
    <property type="term" value="C:centrosome"/>
    <property type="evidence" value="ECO:0007669"/>
    <property type="project" value="UniProtKB-SubCell"/>
</dbReference>
<evidence type="ECO:0000313" key="18">
    <source>
        <dbReference type="Proteomes" id="UP000887566"/>
    </source>
</evidence>
<dbReference type="GO" id="GO:0005819">
    <property type="term" value="C:spindle"/>
    <property type="evidence" value="ECO:0007669"/>
    <property type="project" value="UniProtKB-SubCell"/>
</dbReference>
<dbReference type="Proteomes" id="UP000887566">
    <property type="component" value="Unplaced"/>
</dbReference>
<evidence type="ECO:0000256" key="5">
    <source>
        <dbReference type="ARBA" id="ARBA00004514"/>
    </source>
</evidence>
<evidence type="ECO:0000256" key="9">
    <source>
        <dbReference type="ARBA" id="ARBA00022468"/>
    </source>
</evidence>
<dbReference type="PANTHER" id="PTHR31441:SF2">
    <property type="entry name" value="FOLLICULIN"/>
    <property type="match status" value="1"/>
</dbReference>
<sequence length="589" mass="65965">MQAIIAICHFCETHGPRVLATCQPMREHDADTMDAEAANSRWSAGSPDSGEGDIAASSDGSSRKRFYGNPSLILRHAPTNGTMEDGKCDSSRSQDGEDRSEADEERCAACTSFGGWQPGFLTNDHDARTSYVSSQFPYHKRVCAVVRQAGLRSLSCEIAPGPGRDGAVFFGDEANGFTLSYSFTLRDAKARGFQHWYSLIIVSMDKLLLLNSYDFFVTCLKAVVDKLQVKANSVFEMEQKEPSNDGDLRPTMASRAKELPPGFLKYRAGSIDSSRSLVTLTGDKDIFRRLHRYFVWIMKMQSLRFVEVLLEGCPTQDMLVEMERSAENPEVPEIDDFLISDQLHDCPVWMSYPSDDEANEEGEVVPAHLQAVADFKAISRGLSREDFTSIVRQIVTGEQLVVVSNRSPLSRRILLAFAVLLPRGCVRLVSHGAFYLELYRCNLLGLSRAVELPPDLGEVMIVDVCEQSDKVHDLTTCTLRISQCPQFASPPPTLVARIEQLVLNEELPCPVLEAVLRSTREEWLNKAKLVYQLTKQNQDVDMKKLMNVVKCSDCDMPVVYFWQAGLSKQYKQYVLNVCSRFHQQNEASS</sequence>
<comment type="similarity">
    <text evidence="7">Belongs to the folliculin family.</text>
</comment>
<evidence type="ECO:0000256" key="7">
    <source>
        <dbReference type="ARBA" id="ARBA00009987"/>
    </source>
</evidence>
<proteinExistence type="inferred from homology"/>
<dbReference type="GO" id="GO:0000122">
    <property type="term" value="P:negative regulation of transcription by RNA polymerase II"/>
    <property type="evidence" value="ECO:0007669"/>
    <property type="project" value="TreeGrafter"/>
</dbReference>
<evidence type="ECO:0000256" key="4">
    <source>
        <dbReference type="ARBA" id="ARBA00004300"/>
    </source>
</evidence>
<dbReference type="PROSITE" id="PS51834">
    <property type="entry name" value="DENN_FLCN_SMCR8"/>
    <property type="match status" value="1"/>
</dbReference>
<dbReference type="InterPro" id="IPR044886">
    <property type="entry name" value="FLCN_DENN_C_sf"/>
</dbReference>
<dbReference type="InterPro" id="IPR037520">
    <property type="entry name" value="Folliculin/SMCR8_longin"/>
</dbReference>
<accession>A0A914X6V4</accession>
<name>A0A914X6V4_9BILA</name>
<evidence type="ECO:0000256" key="15">
    <source>
        <dbReference type="ARBA" id="ARBA00023273"/>
    </source>
</evidence>
<reference evidence="19" key="1">
    <citation type="submission" date="2022-11" db="UniProtKB">
        <authorList>
            <consortium name="WormBaseParasite"/>
        </authorList>
    </citation>
    <scope>IDENTIFICATION</scope>
</reference>
<feature type="region of interest" description="Disordered" evidence="16">
    <location>
        <begin position="30"/>
        <end position="103"/>
    </location>
</feature>
<feature type="domain" description="UDENN FLCN/SMCR8-type" evidence="17">
    <location>
        <begin position="111"/>
        <end position="567"/>
    </location>
</feature>
<evidence type="ECO:0000256" key="11">
    <source>
        <dbReference type="ARBA" id="ARBA00023136"/>
    </source>
</evidence>
<dbReference type="Gene3D" id="1.10.10.1730">
    <property type="entry name" value="Folliculin"/>
    <property type="match status" value="1"/>
</dbReference>
<dbReference type="GO" id="GO:0005765">
    <property type="term" value="C:lysosomal membrane"/>
    <property type="evidence" value="ECO:0007669"/>
    <property type="project" value="UniProtKB-SubCell"/>
</dbReference>
<evidence type="ECO:0000256" key="13">
    <source>
        <dbReference type="ARBA" id="ARBA00023228"/>
    </source>
</evidence>
<dbReference type="GO" id="GO:1904263">
    <property type="term" value="P:positive regulation of TORC1 signaling"/>
    <property type="evidence" value="ECO:0007669"/>
    <property type="project" value="TreeGrafter"/>
</dbReference>
<evidence type="ECO:0000256" key="8">
    <source>
        <dbReference type="ARBA" id="ARBA00021824"/>
    </source>
</evidence>
<keyword evidence="11" id="KW-0472">Membrane</keyword>
<keyword evidence="9" id="KW-0343">GTPase activation</keyword>
<keyword evidence="14" id="KW-0539">Nucleus</keyword>
<dbReference type="WBParaSite" id="PSAMB.scaffold6267size9847.g28207.t1">
    <property type="protein sequence ID" value="PSAMB.scaffold6267size9847.g28207.t1"/>
    <property type="gene ID" value="PSAMB.scaffold6267size9847.g28207"/>
</dbReference>
<evidence type="ECO:0000256" key="3">
    <source>
        <dbReference type="ARBA" id="ARBA00004186"/>
    </source>
</evidence>
<keyword evidence="10" id="KW-0963">Cytoplasm</keyword>
<dbReference type="GO" id="GO:0005829">
    <property type="term" value="C:cytosol"/>
    <property type="evidence" value="ECO:0007669"/>
    <property type="project" value="UniProtKB-SubCell"/>
</dbReference>
<dbReference type="PANTHER" id="PTHR31441">
    <property type="entry name" value="FOLLICULIN FAMILY MEMBER"/>
    <property type="match status" value="1"/>
</dbReference>
<dbReference type="GO" id="GO:0005096">
    <property type="term" value="F:GTPase activator activity"/>
    <property type="evidence" value="ECO:0007669"/>
    <property type="project" value="UniProtKB-KW"/>
</dbReference>
<evidence type="ECO:0000313" key="19">
    <source>
        <dbReference type="WBParaSite" id="PSAMB.scaffold6267size9847.g28207.t1"/>
    </source>
</evidence>